<dbReference type="AlphaFoldDB" id="A0A132NT12"/>
<keyword evidence="2" id="KW-1133">Transmembrane helix</keyword>
<dbReference type="EMBL" id="JXTI01000080">
    <property type="protein sequence ID" value="KWX13178.1"/>
    <property type="molecule type" value="Genomic_DNA"/>
</dbReference>
<sequence length="115" mass="13018">MGMASEGSHTSTISNRGMAPLCNPEEDDDIPRPPKFCCNCHLKTFTTLELWLIWILTLPLFPLILFFTLIIAFQPLEYSIFIRTSFFLGCVLSGIFTICIFVVFIGKGMYVVNLD</sequence>
<proteinExistence type="predicted"/>
<evidence type="ECO:0000313" key="3">
    <source>
        <dbReference type="EMBL" id="KWX13178.1"/>
    </source>
</evidence>
<organism evidence="3 4">
    <name type="scientific">Giardia duodenalis assemblage B</name>
    <dbReference type="NCBI Taxonomy" id="1394984"/>
    <lineage>
        <taxon>Eukaryota</taxon>
        <taxon>Metamonada</taxon>
        <taxon>Diplomonadida</taxon>
        <taxon>Hexamitidae</taxon>
        <taxon>Giardiinae</taxon>
        <taxon>Giardia</taxon>
    </lineage>
</organism>
<gene>
    <name evidence="3" type="ORF">QR46_2847</name>
</gene>
<evidence type="ECO:0000256" key="1">
    <source>
        <dbReference type="SAM" id="MobiDB-lite"/>
    </source>
</evidence>
<keyword evidence="2" id="KW-0812">Transmembrane</keyword>
<dbReference type="VEuPathDB" id="GiardiaDB:QR46_2847"/>
<accession>A0A132NT12</accession>
<feature type="transmembrane region" description="Helical" evidence="2">
    <location>
        <begin position="85"/>
        <end position="105"/>
    </location>
</feature>
<comment type="caution">
    <text evidence="3">The sequence shown here is derived from an EMBL/GenBank/DDBJ whole genome shotgun (WGS) entry which is preliminary data.</text>
</comment>
<reference evidence="3 4" key="1">
    <citation type="journal article" date="2015" name="Mol. Biochem. Parasitol.">
        <title>Identification of polymorphic genes for use in assemblage B genotyping assays through comparative genomics of multiple assemblage B Giardia duodenalis isolates.</title>
        <authorList>
            <person name="Wielinga C."/>
            <person name="Thompson R.C."/>
            <person name="Monis P."/>
            <person name="Ryan U."/>
        </authorList>
    </citation>
    <scope>NUCLEOTIDE SEQUENCE [LARGE SCALE GENOMIC DNA]</scope>
    <source>
        <strain evidence="3 4">BAH15c1</strain>
    </source>
</reference>
<keyword evidence="2" id="KW-0472">Membrane</keyword>
<evidence type="ECO:0000256" key="2">
    <source>
        <dbReference type="SAM" id="Phobius"/>
    </source>
</evidence>
<dbReference type="OrthoDB" id="10256013at2759"/>
<dbReference type="Proteomes" id="UP000070089">
    <property type="component" value="Unassembled WGS sequence"/>
</dbReference>
<evidence type="ECO:0000313" key="4">
    <source>
        <dbReference type="Proteomes" id="UP000070089"/>
    </source>
</evidence>
<feature type="region of interest" description="Disordered" evidence="1">
    <location>
        <begin position="1"/>
        <end position="26"/>
    </location>
</feature>
<protein>
    <submittedName>
        <fullName evidence="3">Uncharacterized protein</fullName>
    </submittedName>
</protein>
<feature type="transmembrane region" description="Helical" evidence="2">
    <location>
        <begin position="51"/>
        <end position="73"/>
    </location>
</feature>
<name>A0A132NT12_GIAIN</name>